<comment type="similarity">
    <text evidence="1">Belongs to the ustYa family.</text>
</comment>
<dbReference type="GO" id="GO:0043386">
    <property type="term" value="P:mycotoxin biosynthetic process"/>
    <property type="evidence" value="ECO:0007669"/>
    <property type="project" value="InterPro"/>
</dbReference>
<gene>
    <name evidence="3" type="ORF">L207DRAFT_585786</name>
</gene>
<dbReference type="STRING" id="1149755.A0A2J6RG39"/>
<dbReference type="PANTHER" id="PTHR33365">
    <property type="entry name" value="YALI0B05434P"/>
    <property type="match status" value="1"/>
</dbReference>
<protein>
    <submittedName>
        <fullName evidence="3">Uncharacterized protein</fullName>
    </submittedName>
</protein>
<accession>A0A2J6RG39</accession>
<evidence type="ECO:0000256" key="1">
    <source>
        <dbReference type="ARBA" id="ARBA00035112"/>
    </source>
</evidence>
<evidence type="ECO:0000313" key="4">
    <source>
        <dbReference type="Proteomes" id="UP000235786"/>
    </source>
</evidence>
<dbReference type="Proteomes" id="UP000235786">
    <property type="component" value="Unassembled WGS sequence"/>
</dbReference>
<evidence type="ECO:0000313" key="3">
    <source>
        <dbReference type="EMBL" id="PMD37450.1"/>
    </source>
</evidence>
<dbReference type="PANTHER" id="PTHR33365:SF14">
    <property type="entry name" value="TAT PATHWAY SIGNAL SEQUENCE"/>
    <property type="match status" value="1"/>
</dbReference>
<dbReference type="InterPro" id="IPR021765">
    <property type="entry name" value="UstYa-like"/>
</dbReference>
<keyword evidence="2" id="KW-0472">Membrane</keyword>
<organism evidence="3 4">
    <name type="scientific">Hyaloscypha variabilis (strain UAMH 11265 / GT02V1 / F)</name>
    <name type="common">Meliniomyces variabilis</name>
    <dbReference type="NCBI Taxonomy" id="1149755"/>
    <lineage>
        <taxon>Eukaryota</taxon>
        <taxon>Fungi</taxon>
        <taxon>Dikarya</taxon>
        <taxon>Ascomycota</taxon>
        <taxon>Pezizomycotina</taxon>
        <taxon>Leotiomycetes</taxon>
        <taxon>Helotiales</taxon>
        <taxon>Hyaloscyphaceae</taxon>
        <taxon>Hyaloscypha</taxon>
        <taxon>Hyaloscypha variabilis</taxon>
    </lineage>
</organism>
<dbReference type="OrthoDB" id="3687641at2759"/>
<reference evidence="3 4" key="1">
    <citation type="submission" date="2016-04" db="EMBL/GenBank/DDBJ databases">
        <title>A degradative enzymes factory behind the ericoid mycorrhizal symbiosis.</title>
        <authorList>
            <consortium name="DOE Joint Genome Institute"/>
            <person name="Martino E."/>
            <person name="Morin E."/>
            <person name="Grelet G."/>
            <person name="Kuo A."/>
            <person name="Kohler A."/>
            <person name="Daghino S."/>
            <person name="Barry K."/>
            <person name="Choi C."/>
            <person name="Cichocki N."/>
            <person name="Clum A."/>
            <person name="Copeland A."/>
            <person name="Hainaut M."/>
            <person name="Haridas S."/>
            <person name="Labutti K."/>
            <person name="Lindquist E."/>
            <person name="Lipzen A."/>
            <person name="Khouja H.-R."/>
            <person name="Murat C."/>
            <person name="Ohm R."/>
            <person name="Olson A."/>
            <person name="Spatafora J."/>
            <person name="Veneault-Fourrey C."/>
            <person name="Henrissat B."/>
            <person name="Grigoriev I."/>
            <person name="Martin F."/>
            <person name="Perotto S."/>
        </authorList>
    </citation>
    <scope>NUCLEOTIDE SEQUENCE [LARGE SCALE GENOMIC DNA]</scope>
    <source>
        <strain evidence="3 4">F</strain>
    </source>
</reference>
<keyword evidence="2" id="KW-0812">Transmembrane</keyword>
<dbReference type="Pfam" id="PF11807">
    <property type="entry name" value="UstYa"/>
    <property type="match status" value="1"/>
</dbReference>
<keyword evidence="2" id="KW-1133">Transmembrane helix</keyword>
<name>A0A2J6RG39_HYAVF</name>
<dbReference type="EMBL" id="KZ613949">
    <property type="protein sequence ID" value="PMD37450.1"/>
    <property type="molecule type" value="Genomic_DNA"/>
</dbReference>
<feature type="transmembrane region" description="Helical" evidence="2">
    <location>
        <begin position="63"/>
        <end position="81"/>
    </location>
</feature>
<dbReference type="AlphaFoldDB" id="A0A2J6RG39"/>
<proteinExistence type="inferred from homology"/>
<evidence type="ECO:0000256" key="2">
    <source>
        <dbReference type="SAM" id="Phobius"/>
    </source>
</evidence>
<sequence>MGIFSEWRNKRFWTPIPSNHGDLDVENKLLGRDDTEASSRRTSDVSEEIRPLWTGKGFGISKTWLILTVFNAVILSVSVILNKSNFLDFTRSCIRETSAYSPIIESSQALPFHKVRLNGTLWPTEDLSWSRREPGDPIAEAMWDSFEDMYTFPITRKQVLALGKDPETAARYDDEYWGMGDDAYIAALDSQHKMHCLNELRRTAFADYGENNPNKKKMRELDWIHLRHCMDMLTQDMLCHADADLITYNWRDTQPHPYPDFSISRKCRNFDDLIAFRDERRVDMSKYEAMEKPNDILELPMEAGYYSMFG</sequence>
<keyword evidence="4" id="KW-1185">Reference proteome</keyword>